<evidence type="ECO:0000256" key="5">
    <source>
        <dbReference type="SAM" id="Phobius"/>
    </source>
</evidence>
<dbReference type="InterPro" id="IPR024079">
    <property type="entry name" value="MetalloPept_cat_dom_sf"/>
</dbReference>
<dbReference type="Pfam" id="PF00413">
    <property type="entry name" value="Peptidase_M10"/>
    <property type="match status" value="1"/>
</dbReference>
<feature type="transmembrane region" description="Helical" evidence="5">
    <location>
        <begin position="62"/>
        <end position="83"/>
    </location>
</feature>
<feature type="domain" description="Peptidase metallopeptidase" evidence="6">
    <location>
        <begin position="132"/>
        <end position="313"/>
    </location>
</feature>
<dbReference type="EMBL" id="JAROCG010000002">
    <property type="protein sequence ID" value="MDN4612278.1"/>
    <property type="molecule type" value="Genomic_DNA"/>
</dbReference>
<evidence type="ECO:0000313" key="8">
    <source>
        <dbReference type="Proteomes" id="UP001174209"/>
    </source>
</evidence>
<reference evidence="7" key="1">
    <citation type="submission" date="2023-06" db="EMBL/GenBank/DDBJ databases">
        <title>MT1 and MT2 Draft Genomes of Novel Species.</title>
        <authorList>
            <person name="Venkateswaran K."/>
        </authorList>
    </citation>
    <scope>NUCLEOTIDE SEQUENCE</scope>
    <source>
        <strain evidence="7">IIF3SC-B10</strain>
    </source>
</reference>
<dbReference type="SMART" id="SM00235">
    <property type="entry name" value="ZnMc"/>
    <property type="match status" value="1"/>
</dbReference>
<dbReference type="RefSeq" id="WP_301229174.1">
    <property type="nucleotide sequence ID" value="NZ_JAROCG010000002.1"/>
</dbReference>
<keyword evidence="3 7" id="KW-0378">Hydrolase</keyword>
<keyword evidence="5" id="KW-1133">Transmembrane helix</keyword>
<keyword evidence="5" id="KW-0812">Transmembrane</keyword>
<organism evidence="7 8">
    <name type="scientific">Arthrobacter burdickii</name>
    <dbReference type="NCBI Taxonomy" id="3035920"/>
    <lineage>
        <taxon>Bacteria</taxon>
        <taxon>Bacillati</taxon>
        <taxon>Actinomycetota</taxon>
        <taxon>Actinomycetes</taxon>
        <taxon>Micrococcales</taxon>
        <taxon>Micrococcaceae</taxon>
        <taxon>Arthrobacter</taxon>
    </lineage>
</organism>
<proteinExistence type="predicted"/>
<protein>
    <submittedName>
        <fullName evidence="7">Matrixin family metalloprotease</fullName>
        <ecNumber evidence="7">3.4.24.-</ecNumber>
    </submittedName>
</protein>
<dbReference type="SUPFAM" id="SSF55486">
    <property type="entry name" value="Metalloproteases ('zincins'), catalytic domain"/>
    <property type="match status" value="1"/>
</dbReference>
<dbReference type="EC" id="3.4.24.-" evidence="7"/>
<keyword evidence="8" id="KW-1185">Reference proteome</keyword>
<dbReference type="InterPro" id="IPR001818">
    <property type="entry name" value="Pept_M10_metallopeptidase"/>
</dbReference>
<keyword evidence="4" id="KW-0862">Zinc</keyword>
<evidence type="ECO:0000259" key="6">
    <source>
        <dbReference type="SMART" id="SM00235"/>
    </source>
</evidence>
<evidence type="ECO:0000313" key="7">
    <source>
        <dbReference type="EMBL" id="MDN4612278.1"/>
    </source>
</evidence>
<sequence>MGAMDREWFHEGRDARMNGVRRSPSGRIPEWSLDDALRQASAPPPWRPGPAQKKRRRARMKLRLGTVGALALLVFLYLTPTLFDRYVLPAALPYLPGAEVPPRGVEAGDVPLGVPPPAPASNAYKLMESPVEDQEWVAYDPCRPVHYVVRPDNAPAGSEGLVQEAVAEVSAATGLQFVDDGTTMEAPTEDRDLYQPELYGKRWVPVLITWTDPTEIPGLEGDVAGLGGSDYAQTLGHPLVYVGGQVQLDAPDAAETLQYPDGRAYLKATIMHELGHVVGLDHVDDPHELMYADNIGQISFGDGDRAGLALLGTGPCVPGL</sequence>
<dbReference type="Proteomes" id="UP001174209">
    <property type="component" value="Unassembled WGS sequence"/>
</dbReference>
<accession>A0ABT8K4A6</accession>
<name>A0ABT8K4A6_9MICC</name>
<dbReference type="Gene3D" id="3.40.390.10">
    <property type="entry name" value="Collagenase (Catalytic Domain)"/>
    <property type="match status" value="1"/>
</dbReference>
<comment type="caution">
    <text evidence="7">The sequence shown here is derived from an EMBL/GenBank/DDBJ whole genome shotgun (WGS) entry which is preliminary data.</text>
</comment>
<keyword evidence="2" id="KW-0479">Metal-binding</keyword>
<keyword evidence="1" id="KW-0645">Protease</keyword>
<keyword evidence="5" id="KW-0472">Membrane</keyword>
<evidence type="ECO:0000256" key="4">
    <source>
        <dbReference type="ARBA" id="ARBA00022833"/>
    </source>
</evidence>
<keyword evidence="7" id="KW-0482">Metalloprotease</keyword>
<evidence type="ECO:0000256" key="1">
    <source>
        <dbReference type="ARBA" id="ARBA00022670"/>
    </source>
</evidence>
<evidence type="ECO:0000256" key="2">
    <source>
        <dbReference type="ARBA" id="ARBA00022723"/>
    </source>
</evidence>
<dbReference type="GO" id="GO:0008237">
    <property type="term" value="F:metallopeptidase activity"/>
    <property type="evidence" value="ECO:0007669"/>
    <property type="project" value="UniProtKB-KW"/>
</dbReference>
<evidence type="ECO:0000256" key="3">
    <source>
        <dbReference type="ARBA" id="ARBA00022801"/>
    </source>
</evidence>
<gene>
    <name evidence="7" type="ORF">P5G52_15530</name>
</gene>
<dbReference type="InterPro" id="IPR006026">
    <property type="entry name" value="Peptidase_Metallo"/>
</dbReference>